<dbReference type="InterPro" id="IPR009057">
    <property type="entry name" value="Homeodomain-like_sf"/>
</dbReference>
<dbReference type="PANTHER" id="PTHR30055">
    <property type="entry name" value="HTH-TYPE TRANSCRIPTIONAL REGULATOR RUTR"/>
    <property type="match status" value="1"/>
</dbReference>
<dbReference type="GO" id="GO:0000976">
    <property type="term" value="F:transcription cis-regulatory region binding"/>
    <property type="evidence" value="ECO:0007669"/>
    <property type="project" value="TreeGrafter"/>
</dbReference>
<keyword evidence="2 4" id="KW-0238">DNA-binding</keyword>
<comment type="caution">
    <text evidence="7">The sequence shown here is derived from an EMBL/GenBank/DDBJ whole genome shotgun (WGS) entry which is preliminary data.</text>
</comment>
<dbReference type="Proteomes" id="UP000011021">
    <property type="component" value="Unassembled WGS sequence"/>
</dbReference>
<dbReference type="Gene3D" id="1.10.357.10">
    <property type="entry name" value="Tetracycline Repressor, domain 2"/>
    <property type="match status" value="1"/>
</dbReference>
<dbReference type="STRING" id="887898.HMPREF0551_0712"/>
<keyword evidence="1" id="KW-0805">Transcription regulation</keyword>
<name>E7RVK0_9BURK</name>
<dbReference type="InterPro" id="IPR050109">
    <property type="entry name" value="HTH-type_TetR-like_transc_reg"/>
</dbReference>
<evidence type="ECO:0000256" key="4">
    <source>
        <dbReference type="PROSITE-ProRule" id="PRU00335"/>
    </source>
</evidence>
<keyword evidence="8" id="KW-1185">Reference proteome</keyword>
<evidence type="ECO:0000259" key="6">
    <source>
        <dbReference type="PROSITE" id="PS50977"/>
    </source>
</evidence>
<keyword evidence="3" id="KW-0804">Transcription</keyword>
<sequence>MQEEDELAERSLPNDGNRPGGKRRYLPAAERKREILEAAVEEFSIGGFAATSLERIAMRAGISKSGIYAHYGSKEEVFEGMLSMLLLPWEGHHCEALLEGEEAVSLSELLDRYLDRIYAQLSDPRAVAAFRLLMTESGRIPDVVQQWARRMLERSLFGDRRFLDLCIEKGLIRGDFSNEDYFFGTMPGALWLMQQVLFGAGDGAPVSQARVRALHKRLLMEVLAPVNPAQPA</sequence>
<protein>
    <submittedName>
        <fullName evidence="7">Transcriptional regulator, TetR family</fullName>
    </submittedName>
</protein>
<dbReference type="PANTHER" id="PTHR30055:SF234">
    <property type="entry name" value="HTH-TYPE TRANSCRIPTIONAL REGULATOR BETI"/>
    <property type="match status" value="1"/>
</dbReference>
<dbReference type="FunFam" id="1.10.10.60:FF:000141">
    <property type="entry name" value="TetR family transcriptional regulator"/>
    <property type="match status" value="1"/>
</dbReference>
<dbReference type="PROSITE" id="PS50977">
    <property type="entry name" value="HTH_TETR_2"/>
    <property type="match status" value="1"/>
</dbReference>
<dbReference type="AlphaFoldDB" id="E7RVK0"/>
<accession>E7RVK0</accession>
<dbReference type="PRINTS" id="PR00455">
    <property type="entry name" value="HTHTETR"/>
</dbReference>
<dbReference type="GO" id="GO:0003700">
    <property type="term" value="F:DNA-binding transcription factor activity"/>
    <property type="evidence" value="ECO:0007669"/>
    <property type="project" value="TreeGrafter"/>
</dbReference>
<gene>
    <name evidence="7" type="ORF">HMPREF0551_0712</name>
</gene>
<evidence type="ECO:0000313" key="8">
    <source>
        <dbReference type="Proteomes" id="UP000011021"/>
    </source>
</evidence>
<organism evidence="7 8">
    <name type="scientific">Lautropia mirabilis ATCC 51599</name>
    <dbReference type="NCBI Taxonomy" id="887898"/>
    <lineage>
        <taxon>Bacteria</taxon>
        <taxon>Pseudomonadati</taxon>
        <taxon>Pseudomonadota</taxon>
        <taxon>Betaproteobacteria</taxon>
        <taxon>Burkholderiales</taxon>
        <taxon>Burkholderiaceae</taxon>
        <taxon>Lautropia</taxon>
    </lineage>
</organism>
<dbReference type="SUPFAM" id="SSF48498">
    <property type="entry name" value="Tetracyclin repressor-like, C-terminal domain"/>
    <property type="match status" value="1"/>
</dbReference>
<evidence type="ECO:0000256" key="1">
    <source>
        <dbReference type="ARBA" id="ARBA00023015"/>
    </source>
</evidence>
<dbReference type="InterPro" id="IPR036271">
    <property type="entry name" value="Tet_transcr_reg_TetR-rel_C_sf"/>
</dbReference>
<dbReference type="EMBL" id="AEQP01000002">
    <property type="protein sequence ID" value="EFV95804.1"/>
    <property type="molecule type" value="Genomic_DNA"/>
</dbReference>
<dbReference type="SUPFAM" id="SSF46689">
    <property type="entry name" value="Homeodomain-like"/>
    <property type="match status" value="1"/>
</dbReference>
<feature type="region of interest" description="Disordered" evidence="5">
    <location>
        <begin position="1"/>
        <end position="25"/>
    </location>
</feature>
<reference evidence="7 8" key="1">
    <citation type="submission" date="2010-12" db="EMBL/GenBank/DDBJ databases">
        <authorList>
            <person name="Muzny D."/>
            <person name="Qin X."/>
            <person name="Deng J."/>
            <person name="Jiang H."/>
            <person name="Liu Y."/>
            <person name="Qu J."/>
            <person name="Song X.-Z."/>
            <person name="Zhang L."/>
            <person name="Thornton R."/>
            <person name="Coyle M."/>
            <person name="Francisco L."/>
            <person name="Jackson L."/>
            <person name="Javaid M."/>
            <person name="Korchina V."/>
            <person name="Kovar C."/>
            <person name="Mata R."/>
            <person name="Mathew T."/>
            <person name="Ngo R."/>
            <person name="Nguyen L."/>
            <person name="Nguyen N."/>
            <person name="Okwuonu G."/>
            <person name="Ongeri F."/>
            <person name="Pham C."/>
            <person name="Simmons D."/>
            <person name="Wilczek-Boney K."/>
            <person name="Hale W."/>
            <person name="Jakkamsetti A."/>
            <person name="Pham P."/>
            <person name="Ruth R."/>
            <person name="San Lucas F."/>
            <person name="Warren J."/>
            <person name="Zhang J."/>
            <person name="Zhao Z."/>
            <person name="Zhou C."/>
            <person name="Zhu D."/>
            <person name="Lee S."/>
            <person name="Bess C."/>
            <person name="Blankenburg K."/>
            <person name="Forbes L."/>
            <person name="Fu Q."/>
            <person name="Gubbala S."/>
            <person name="Hirani K."/>
            <person name="Jayaseelan J.C."/>
            <person name="Lara F."/>
            <person name="Munidasa M."/>
            <person name="Palculict T."/>
            <person name="Patil S."/>
            <person name="Pu L.-L."/>
            <person name="Saada N."/>
            <person name="Tang L."/>
            <person name="Weissenberger G."/>
            <person name="Zhu Y."/>
            <person name="Hemphill L."/>
            <person name="Shang Y."/>
            <person name="Youmans B."/>
            <person name="Ayvaz T."/>
            <person name="Ross M."/>
            <person name="Santibanez J."/>
            <person name="Aqrawi P."/>
            <person name="Gross S."/>
            <person name="Joshi V."/>
            <person name="Fowler G."/>
            <person name="Nazareth L."/>
            <person name="Reid J."/>
            <person name="Worley K."/>
            <person name="Petrosino J."/>
            <person name="Highlander S."/>
            <person name="Gibbs R."/>
        </authorList>
    </citation>
    <scope>NUCLEOTIDE SEQUENCE [LARGE SCALE GENOMIC DNA]</scope>
    <source>
        <strain evidence="7 8">ATCC 51599</strain>
    </source>
</reference>
<dbReference type="InterPro" id="IPR001647">
    <property type="entry name" value="HTH_TetR"/>
</dbReference>
<evidence type="ECO:0000313" key="7">
    <source>
        <dbReference type="EMBL" id="EFV95804.1"/>
    </source>
</evidence>
<feature type="DNA-binding region" description="H-T-H motif" evidence="4">
    <location>
        <begin position="52"/>
        <end position="71"/>
    </location>
</feature>
<evidence type="ECO:0000256" key="3">
    <source>
        <dbReference type="ARBA" id="ARBA00023163"/>
    </source>
</evidence>
<dbReference type="HOGENOM" id="CLU_069356_27_2_4"/>
<evidence type="ECO:0000256" key="5">
    <source>
        <dbReference type="SAM" id="MobiDB-lite"/>
    </source>
</evidence>
<dbReference type="Pfam" id="PF00440">
    <property type="entry name" value="TetR_N"/>
    <property type="match status" value="1"/>
</dbReference>
<proteinExistence type="predicted"/>
<dbReference type="eggNOG" id="COG1309">
    <property type="taxonomic scope" value="Bacteria"/>
</dbReference>
<evidence type="ECO:0000256" key="2">
    <source>
        <dbReference type="ARBA" id="ARBA00023125"/>
    </source>
</evidence>
<feature type="domain" description="HTH tetR-type" evidence="6">
    <location>
        <begin position="29"/>
        <end position="89"/>
    </location>
</feature>